<dbReference type="SUPFAM" id="SSF53335">
    <property type="entry name" value="S-adenosyl-L-methionine-dependent methyltransferases"/>
    <property type="match status" value="1"/>
</dbReference>
<dbReference type="AlphaFoldDB" id="A0A839EQS0"/>
<evidence type="ECO:0000313" key="2">
    <source>
        <dbReference type="Proteomes" id="UP000549052"/>
    </source>
</evidence>
<evidence type="ECO:0000313" key="1">
    <source>
        <dbReference type="EMBL" id="MBA8879756.1"/>
    </source>
</evidence>
<accession>A0A839EQS0</accession>
<dbReference type="RefSeq" id="WP_182550398.1">
    <property type="nucleotide sequence ID" value="NZ_JACGXN010000005.1"/>
</dbReference>
<proteinExistence type="predicted"/>
<organism evidence="1 2">
    <name type="scientific">Phyllobacterium myrsinacearum</name>
    <dbReference type="NCBI Taxonomy" id="28101"/>
    <lineage>
        <taxon>Bacteria</taxon>
        <taxon>Pseudomonadati</taxon>
        <taxon>Pseudomonadota</taxon>
        <taxon>Alphaproteobacteria</taxon>
        <taxon>Hyphomicrobiales</taxon>
        <taxon>Phyllobacteriaceae</taxon>
        <taxon>Phyllobacterium</taxon>
    </lineage>
</organism>
<keyword evidence="2" id="KW-1185">Reference proteome</keyword>
<comment type="caution">
    <text evidence="1">The sequence shown here is derived from an EMBL/GenBank/DDBJ whole genome shotgun (WGS) entry which is preliminary data.</text>
</comment>
<name>A0A839EQS0_9HYPH</name>
<reference evidence="1 2" key="1">
    <citation type="submission" date="2020-07" db="EMBL/GenBank/DDBJ databases">
        <title>Genomic Encyclopedia of Type Strains, Phase IV (KMG-V): Genome sequencing to study the core and pangenomes of soil and plant-associated prokaryotes.</title>
        <authorList>
            <person name="Whitman W."/>
        </authorList>
    </citation>
    <scope>NUCLEOTIDE SEQUENCE [LARGE SCALE GENOMIC DNA]</scope>
    <source>
        <strain evidence="1 2">AN3</strain>
    </source>
</reference>
<dbReference type="FunFam" id="3.40.50.150:FF:000346">
    <property type="entry name" value="Phospholipid N-methyltransferase"/>
    <property type="match status" value="1"/>
</dbReference>
<sequence length="192" mass="21031">MTNAGTWTDLAYFFRTWLSDPLRVAAVAPSGKALARIMTSEIRPNTGPVLELGPGTGVFTRALLEKGVKESDLTLIEFGSEFRGILEKRFPQSRVLLMDAAELAQNGIFEGKPVSAVVSGLPLLSMPAQKVTDILSGAFHYLQSDGAFYQFTYGPRCPVPQRILDRLELKATHIGRAVCNLPPAAVYRITRH</sequence>
<dbReference type="InterPro" id="IPR029063">
    <property type="entry name" value="SAM-dependent_MTases_sf"/>
</dbReference>
<dbReference type="Gene3D" id="3.40.50.150">
    <property type="entry name" value="Vaccinia Virus protein VP39"/>
    <property type="match status" value="1"/>
</dbReference>
<keyword evidence="1" id="KW-0489">Methyltransferase</keyword>
<keyword evidence="1" id="KW-0808">Transferase</keyword>
<dbReference type="GO" id="GO:0032259">
    <property type="term" value="P:methylation"/>
    <property type="evidence" value="ECO:0007669"/>
    <property type="project" value="UniProtKB-KW"/>
</dbReference>
<dbReference type="Proteomes" id="UP000549052">
    <property type="component" value="Unassembled WGS sequence"/>
</dbReference>
<gene>
    <name evidence="1" type="ORF">FHW16_003475</name>
</gene>
<protein>
    <submittedName>
        <fullName evidence="1">Phospholipid N-methyltransferase</fullName>
    </submittedName>
</protein>
<dbReference type="GO" id="GO:0008168">
    <property type="term" value="F:methyltransferase activity"/>
    <property type="evidence" value="ECO:0007669"/>
    <property type="project" value="UniProtKB-KW"/>
</dbReference>
<dbReference type="EMBL" id="JACGXN010000005">
    <property type="protein sequence ID" value="MBA8879756.1"/>
    <property type="molecule type" value="Genomic_DNA"/>
</dbReference>